<accession>A0A8X6JJ12</accession>
<evidence type="ECO:0000313" key="1">
    <source>
        <dbReference type="EMBL" id="GFR27248.1"/>
    </source>
</evidence>
<reference evidence="1" key="1">
    <citation type="submission" date="2020-07" db="EMBL/GenBank/DDBJ databases">
        <title>Multicomponent nature underlies the extraordinary mechanical properties of spider dragline silk.</title>
        <authorList>
            <person name="Kono N."/>
            <person name="Nakamura H."/>
            <person name="Mori M."/>
            <person name="Yoshida Y."/>
            <person name="Ohtoshi R."/>
            <person name="Malay A.D."/>
            <person name="Moran D.A.P."/>
            <person name="Tomita M."/>
            <person name="Numata K."/>
            <person name="Arakawa K."/>
        </authorList>
    </citation>
    <scope>NUCLEOTIDE SEQUENCE</scope>
</reference>
<proteinExistence type="predicted"/>
<dbReference type="Proteomes" id="UP000887116">
    <property type="component" value="Unassembled WGS sequence"/>
</dbReference>
<dbReference type="EMBL" id="BMAO01018928">
    <property type="protein sequence ID" value="GFR27248.1"/>
    <property type="molecule type" value="Genomic_DNA"/>
</dbReference>
<dbReference type="AlphaFoldDB" id="A0A8X6JJ12"/>
<dbReference type="OrthoDB" id="10459070at2759"/>
<evidence type="ECO:0000313" key="2">
    <source>
        <dbReference type="Proteomes" id="UP000887116"/>
    </source>
</evidence>
<keyword evidence="2" id="KW-1185">Reference proteome</keyword>
<protein>
    <submittedName>
        <fullName evidence="1">Uncharacterized protein</fullName>
    </submittedName>
</protein>
<gene>
    <name evidence="1" type="ORF">TNCT_668081</name>
</gene>
<name>A0A8X6JJ12_TRICU</name>
<comment type="caution">
    <text evidence="1">The sequence shown here is derived from an EMBL/GenBank/DDBJ whole genome shotgun (WGS) entry which is preliminary data.</text>
</comment>
<sequence>MHFRLLFVLPLSSFNVREILFPENATGLSVDCVIGQQSMKEGLRRKSFIKRSSQAQDYVRWKVRSGLKRTRSYPYMSYPRG</sequence>
<organism evidence="1 2">
    <name type="scientific">Trichonephila clavata</name>
    <name type="common">Joro spider</name>
    <name type="synonym">Nephila clavata</name>
    <dbReference type="NCBI Taxonomy" id="2740835"/>
    <lineage>
        <taxon>Eukaryota</taxon>
        <taxon>Metazoa</taxon>
        <taxon>Ecdysozoa</taxon>
        <taxon>Arthropoda</taxon>
        <taxon>Chelicerata</taxon>
        <taxon>Arachnida</taxon>
        <taxon>Araneae</taxon>
        <taxon>Araneomorphae</taxon>
        <taxon>Entelegynae</taxon>
        <taxon>Araneoidea</taxon>
        <taxon>Nephilidae</taxon>
        <taxon>Trichonephila</taxon>
    </lineage>
</organism>